<name>A0A7R9B1W4_TIMSH</name>
<feature type="domain" description="C2H2-type" evidence="3">
    <location>
        <begin position="80"/>
        <end position="104"/>
    </location>
</feature>
<proteinExistence type="predicted"/>
<dbReference type="AlphaFoldDB" id="A0A7R9B1W4"/>
<sequence>MLRGEKCLESIGNTGDSADNSSQGTIGSSSSAVTKYDSQDSDTLALMEPDNQEKENIEKPLKDSLKTEENWTHYVDQQKFICSVCGISFAWKSTMNKHMTTIHSDYPLPKLSCETCGKQYSTATQVQGFASVGFAGAAGVYHLVELPAIRTRLCVRPFLVDRALRLLSSGPRIPSLCLALLSLIAVSSPGQFGVQPKSQVLNTVRPSDLFSELSEFFQGSVQDRTDDLSHMRNVHRV</sequence>
<gene>
    <name evidence="4" type="ORF">TSIB3V08_LOCUS8748</name>
</gene>
<keyword evidence="1" id="KW-0862">Zinc</keyword>
<evidence type="ECO:0000259" key="3">
    <source>
        <dbReference type="PROSITE" id="PS50157"/>
    </source>
</evidence>
<accession>A0A7R9B1W4</accession>
<organism evidence="4">
    <name type="scientific">Timema shepardi</name>
    <name type="common">Walking stick</name>
    <dbReference type="NCBI Taxonomy" id="629360"/>
    <lineage>
        <taxon>Eukaryota</taxon>
        <taxon>Metazoa</taxon>
        <taxon>Ecdysozoa</taxon>
        <taxon>Arthropoda</taxon>
        <taxon>Hexapoda</taxon>
        <taxon>Insecta</taxon>
        <taxon>Pterygota</taxon>
        <taxon>Neoptera</taxon>
        <taxon>Polyneoptera</taxon>
        <taxon>Phasmatodea</taxon>
        <taxon>Timematodea</taxon>
        <taxon>Timematoidea</taxon>
        <taxon>Timematidae</taxon>
        <taxon>Timema</taxon>
    </lineage>
</organism>
<evidence type="ECO:0000256" key="2">
    <source>
        <dbReference type="SAM" id="MobiDB-lite"/>
    </source>
</evidence>
<evidence type="ECO:0000313" key="4">
    <source>
        <dbReference type="EMBL" id="CAD7264700.1"/>
    </source>
</evidence>
<evidence type="ECO:0000256" key="1">
    <source>
        <dbReference type="PROSITE-ProRule" id="PRU00042"/>
    </source>
</evidence>
<dbReference type="SUPFAM" id="SSF57667">
    <property type="entry name" value="beta-beta-alpha zinc fingers"/>
    <property type="match status" value="1"/>
</dbReference>
<dbReference type="InterPro" id="IPR036236">
    <property type="entry name" value="Znf_C2H2_sf"/>
</dbReference>
<feature type="compositionally biased region" description="Low complexity" evidence="2">
    <location>
        <begin position="21"/>
        <end position="31"/>
    </location>
</feature>
<dbReference type="EMBL" id="OC004637">
    <property type="protein sequence ID" value="CAD7264700.1"/>
    <property type="molecule type" value="Genomic_DNA"/>
</dbReference>
<feature type="region of interest" description="Disordered" evidence="2">
    <location>
        <begin position="1"/>
        <end position="57"/>
    </location>
</feature>
<dbReference type="PROSITE" id="PS00028">
    <property type="entry name" value="ZINC_FINGER_C2H2_1"/>
    <property type="match status" value="1"/>
</dbReference>
<protein>
    <recommendedName>
        <fullName evidence="3">C2H2-type domain-containing protein</fullName>
    </recommendedName>
</protein>
<dbReference type="GO" id="GO:0008270">
    <property type="term" value="F:zinc ion binding"/>
    <property type="evidence" value="ECO:0007669"/>
    <property type="project" value="UniProtKB-KW"/>
</dbReference>
<keyword evidence="1" id="KW-0479">Metal-binding</keyword>
<dbReference type="SMART" id="SM00355">
    <property type="entry name" value="ZnF_C2H2"/>
    <property type="match status" value="1"/>
</dbReference>
<dbReference type="Gene3D" id="3.30.160.60">
    <property type="entry name" value="Classic Zinc Finger"/>
    <property type="match status" value="1"/>
</dbReference>
<feature type="compositionally biased region" description="Polar residues" evidence="2">
    <location>
        <begin position="11"/>
        <end position="20"/>
    </location>
</feature>
<dbReference type="PROSITE" id="PS50157">
    <property type="entry name" value="ZINC_FINGER_C2H2_2"/>
    <property type="match status" value="1"/>
</dbReference>
<reference evidence="4" key="1">
    <citation type="submission" date="2020-11" db="EMBL/GenBank/DDBJ databases">
        <authorList>
            <person name="Tran Van P."/>
        </authorList>
    </citation>
    <scope>NUCLEOTIDE SEQUENCE</scope>
</reference>
<dbReference type="InterPro" id="IPR013087">
    <property type="entry name" value="Znf_C2H2_type"/>
</dbReference>
<keyword evidence="1" id="KW-0863">Zinc-finger</keyword>